<protein>
    <submittedName>
        <fullName evidence="1">Uncharacterized protein</fullName>
    </submittedName>
</protein>
<dbReference type="Gene3D" id="1.20.5.340">
    <property type="match status" value="2"/>
</dbReference>
<dbReference type="AlphaFoldDB" id="A0A5J4QPD3"/>
<sequence>MNNTFEQIIPWNGEADTGKDVRLKWQRNFEKIRNNFNEVGLQIQNLDDLIFMVADALEKYAIEAEKKYLRKDIEDTAKKLIYFLSGIDVEGETATDGLLVRENAFFNSTLSGKEFTSGFLSGKSWSIFLKDFLNAAGGTEKKAGMELDEITVRGAMRVYELIISQLRGENGTHVITDMMRVTRIDRQEKKIYLDTEKGVLYNPFRAGDLLMVQRFGGLSEGNNIVKQYELLVTDVGIGSAGENREDWIIYSNFTGNTDDVSARDVLTRIDSLTDLDRKGIIKETSVEPGSPYLDVLYGTKTDPENALRLRLGRLTGIITYLWGQLNGYGLYSNNVYLTGNFRLNNGEDVRTRFEVIEGMFQSAMQSITNTLTDEDNFLTNAVFKDNMACWERENNIKLFSVVGVPLDLVSGFYSIKNTIADVASYDGRFMLRLKKNTILQRNLFIKKPEADSILYLTIRYHCQEAGQLTAGFYGKELYLNKPIPAGEGYHTIETSATWNGTGDFTLGFTGDIYIEQLTLYNHPLDDYKKEVYSLFEQTDTRILAVVGSIETLGNRVTSNESSLTITAQAVSAVAVRVTTTENSITGIQSTIATAGWITTADGNQLWAKHETVNALGNRVTTVESSLTVNANAIIAVATRMNTAENSIISIHNTINTAGWITTADGNQLWAKHETVNALGNRVTSVESSLTVNANAISAVVMRVNTTEGDISSIKNTISSAGWITTSSGNQLWAKKSLENGSEIISLINQDAGSITIDASKINLSGNVVINGTIRNAFVKNDSTIYIGGTDPQLNLKQHDHVVAIQNGSWRTTIDLPWTLEHSGRRVCIVNYKWGTTVTGGIMDITAPSGKYFYEDGRSKSSLSFSREVVELLGYGDNATFFGWIVVN</sequence>
<reference evidence="1" key="1">
    <citation type="submission" date="2019-03" db="EMBL/GenBank/DDBJ databases">
        <title>Single cell metagenomics reveals metabolic interactions within the superorganism composed of flagellate Streblomastix strix and complex community of Bacteroidetes bacteria on its surface.</title>
        <authorList>
            <person name="Treitli S.C."/>
            <person name="Kolisko M."/>
            <person name="Husnik F."/>
            <person name="Keeling P."/>
            <person name="Hampl V."/>
        </authorList>
    </citation>
    <scope>NUCLEOTIDE SEQUENCE</scope>
    <source>
        <strain evidence="1">STM</strain>
    </source>
</reference>
<evidence type="ECO:0000313" key="1">
    <source>
        <dbReference type="EMBL" id="KAA6322784.1"/>
    </source>
</evidence>
<feature type="non-terminal residue" evidence="1">
    <location>
        <position position="887"/>
    </location>
</feature>
<proteinExistence type="predicted"/>
<dbReference type="EMBL" id="SNRY01002959">
    <property type="protein sequence ID" value="KAA6322784.1"/>
    <property type="molecule type" value="Genomic_DNA"/>
</dbReference>
<name>A0A5J4QPD3_9ZZZZ</name>
<accession>A0A5J4QPD3</accession>
<gene>
    <name evidence="1" type="ORF">EZS27_027706</name>
</gene>
<comment type="caution">
    <text evidence="1">The sequence shown here is derived from an EMBL/GenBank/DDBJ whole genome shotgun (WGS) entry which is preliminary data.</text>
</comment>
<organism evidence="1">
    <name type="scientific">termite gut metagenome</name>
    <dbReference type="NCBI Taxonomy" id="433724"/>
    <lineage>
        <taxon>unclassified sequences</taxon>
        <taxon>metagenomes</taxon>
        <taxon>organismal metagenomes</taxon>
    </lineage>
</organism>